<organism evidence="9 10">
    <name type="scientific">Peltaster fructicola</name>
    <dbReference type="NCBI Taxonomy" id="286661"/>
    <lineage>
        <taxon>Eukaryota</taxon>
        <taxon>Fungi</taxon>
        <taxon>Dikarya</taxon>
        <taxon>Ascomycota</taxon>
        <taxon>Pezizomycotina</taxon>
        <taxon>Dothideomycetes</taxon>
        <taxon>Dothideomycetes incertae sedis</taxon>
        <taxon>Peltaster</taxon>
    </lineage>
</organism>
<evidence type="ECO:0000256" key="6">
    <source>
        <dbReference type="ARBA" id="ARBA00022927"/>
    </source>
</evidence>
<evidence type="ECO:0000313" key="9">
    <source>
        <dbReference type="EMBL" id="QIX01836.1"/>
    </source>
</evidence>
<feature type="domain" description="Importin N-terminal" evidence="8">
    <location>
        <begin position="24"/>
        <end position="113"/>
    </location>
</feature>
<gene>
    <name evidence="9" type="ORF">AMS68_007353</name>
</gene>
<keyword evidence="5" id="KW-0963">Cytoplasm</keyword>
<keyword evidence="7" id="KW-0539">Nucleus</keyword>
<accession>A0A6H0Y4E8</accession>
<evidence type="ECO:0000256" key="1">
    <source>
        <dbReference type="ARBA" id="ARBA00004123"/>
    </source>
</evidence>
<evidence type="ECO:0000256" key="3">
    <source>
        <dbReference type="ARBA" id="ARBA00008669"/>
    </source>
</evidence>
<dbReference type="FunFam" id="1.25.10.10:FF:000057">
    <property type="entry name" value="Exportin-2 isoform 1"/>
    <property type="match status" value="1"/>
</dbReference>
<dbReference type="OrthoDB" id="3268246at2759"/>
<dbReference type="PROSITE" id="PS50166">
    <property type="entry name" value="IMPORTIN_B_NT"/>
    <property type="match status" value="1"/>
</dbReference>
<dbReference type="GO" id="GO:0005635">
    <property type="term" value="C:nuclear envelope"/>
    <property type="evidence" value="ECO:0007669"/>
    <property type="project" value="TreeGrafter"/>
</dbReference>
<dbReference type="PANTHER" id="PTHR10997">
    <property type="entry name" value="IMPORTIN-7, 8, 11"/>
    <property type="match status" value="1"/>
</dbReference>
<dbReference type="AlphaFoldDB" id="A0A6H0Y4E8"/>
<evidence type="ECO:0000256" key="5">
    <source>
        <dbReference type="ARBA" id="ARBA00022490"/>
    </source>
</evidence>
<dbReference type="GO" id="GO:0006606">
    <property type="term" value="P:protein import into nucleus"/>
    <property type="evidence" value="ECO:0007669"/>
    <property type="project" value="TreeGrafter"/>
</dbReference>
<dbReference type="InterPro" id="IPR016024">
    <property type="entry name" value="ARM-type_fold"/>
</dbReference>
<sequence length="978" mass="109906">MAADLQGVAAQLQASLDPQQNKRAEAALKQEEVKPGFSLILLQIVSTESLPTGTRLAAALFFKNFIKRYWTVCMDKTMASQTANVRQDEDGNHKLPNDEVTTIKTELIGLMVRVPPALQAQLGDAISVIADSDFWKKWDTLVDDLVGRITTDNPVVNNGVLQVAHSIFKRWEPLYRSDELFTEINHVLSKFATPFLNLWQNEDQAIQAASADVATLKLHITTMDLIAKLLYDLSAQDLPPAFEDNMAAVAGLLHKYLTYDNAALHTDDDSEEGPLEELRADIFRVLILYTKKYEDACGSHLGQFVETSWNLLTTIGPETKYDSVVSRALEFLTTIAGMGHAQNFNSADVLGQVTEKVVIPNLSLRETDIELFEDEPIEFIRRDLEGSDEDTRRRSATNFLKRLMEQFEELVTTVVMRYVNHFLEEYAKDRKANWKAKDTAVHLFSSIAAKGTATAARGVLSVNSNVDVIDFFQTHVAESLTKSDEHPLLQVDAIKYLYIFRSILSAEQWQSAFPLLVQHLNSSNYVVYTYAAVAVDRALYLTNDRREAIIPQQSIVPLSKDLLQHLFKLITKNTKPEKVQENEFLIKCVMRVLIVLRENILPTADVVLNNLVNITKVVRHNPSNPGFCYYLFESLGAILRFAGAQKSDELEKALFPVFMEILQSDVDEFKPYVFQLLALMVALNPSPTLSSNFETLLPPVLTLGLWDSRGNVPALTRLLVNMLPRAAGQIASSNQTESVLVIFQKLVSAKAYESHAMDLIETVVTSFPKEVLDNYWTSMLQLMLTRLSSSATENFKLRFVRFYHLVSASLERKLGADFFISVTDKVQENVFTPIYTTIILPDTQKLTRPFDRKTAVISLTRTLADSQAFVDRYAKRGWTITCEALLKLLINPPLPAGADDHVIEDRDVDELGFGAAFTQLNTCKLPPKDPWPEIQDMKPWVGATLRDADQRHSGRMSQFVQEKLDPTAQAALSAVMNA</sequence>
<dbReference type="PANTHER" id="PTHR10997:SF8">
    <property type="entry name" value="EXPORTIN-2"/>
    <property type="match status" value="1"/>
</dbReference>
<dbReference type="InterPro" id="IPR011989">
    <property type="entry name" value="ARM-like"/>
</dbReference>
<dbReference type="Gene3D" id="1.25.10.10">
    <property type="entry name" value="Leucine-rich Repeat Variant"/>
    <property type="match status" value="1"/>
</dbReference>
<dbReference type="InterPro" id="IPR013713">
    <property type="entry name" value="XPO2_central"/>
</dbReference>
<dbReference type="SMART" id="SM00913">
    <property type="entry name" value="IBN_N"/>
    <property type="match status" value="1"/>
</dbReference>
<evidence type="ECO:0000256" key="4">
    <source>
        <dbReference type="ARBA" id="ARBA00022448"/>
    </source>
</evidence>
<comment type="similarity">
    <text evidence="3">Belongs to the XPO2/CSE1 family.</text>
</comment>
<name>A0A6H0Y4E8_9PEZI</name>
<keyword evidence="4" id="KW-0813">Transport</keyword>
<dbReference type="Proteomes" id="UP000503462">
    <property type="component" value="Chromosome 5"/>
</dbReference>
<comment type="subcellular location">
    <subcellularLocation>
        <location evidence="2">Cytoplasm</location>
    </subcellularLocation>
    <subcellularLocation>
        <location evidence="1">Nucleus</location>
    </subcellularLocation>
</comment>
<dbReference type="Pfam" id="PF08506">
    <property type="entry name" value="Cse1"/>
    <property type="match status" value="1"/>
</dbReference>
<proteinExistence type="inferred from homology"/>
<dbReference type="Pfam" id="PF03810">
    <property type="entry name" value="IBN_N"/>
    <property type="match status" value="1"/>
</dbReference>
<keyword evidence="6" id="KW-0653">Protein transport</keyword>
<evidence type="ECO:0000256" key="2">
    <source>
        <dbReference type="ARBA" id="ARBA00004496"/>
    </source>
</evidence>
<protein>
    <recommendedName>
        <fullName evidence="8">Importin N-terminal domain-containing protein</fullName>
    </recommendedName>
</protein>
<dbReference type="Pfam" id="PF03378">
    <property type="entry name" value="CAS_CSE1"/>
    <property type="match status" value="1"/>
</dbReference>
<evidence type="ECO:0000259" key="8">
    <source>
        <dbReference type="PROSITE" id="PS50166"/>
    </source>
</evidence>
<evidence type="ECO:0000313" key="10">
    <source>
        <dbReference type="Proteomes" id="UP000503462"/>
    </source>
</evidence>
<dbReference type="EMBL" id="CP051143">
    <property type="protein sequence ID" value="QIX01836.1"/>
    <property type="molecule type" value="Genomic_DNA"/>
</dbReference>
<evidence type="ECO:0000256" key="7">
    <source>
        <dbReference type="ARBA" id="ARBA00023242"/>
    </source>
</evidence>
<dbReference type="InterPro" id="IPR001494">
    <property type="entry name" value="Importin-beta_N"/>
</dbReference>
<dbReference type="SUPFAM" id="SSF48371">
    <property type="entry name" value="ARM repeat"/>
    <property type="match status" value="1"/>
</dbReference>
<dbReference type="GO" id="GO:0031267">
    <property type="term" value="F:small GTPase binding"/>
    <property type="evidence" value="ECO:0007669"/>
    <property type="project" value="InterPro"/>
</dbReference>
<dbReference type="GO" id="GO:0005829">
    <property type="term" value="C:cytosol"/>
    <property type="evidence" value="ECO:0007669"/>
    <property type="project" value="TreeGrafter"/>
</dbReference>
<dbReference type="GO" id="GO:0006611">
    <property type="term" value="P:protein export from nucleus"/>
    <property type="evidence" value="ECO:0007669"/>
    <property type="project" value="TreeGrafter"/>
</dbReference>
<dbReference type="InterPro" id="IPR005043">
    <property type="entry name" value="XPO2_C"/>
</dbReference>
<keyword evidence="10" id="KW-1185">Reference proteome</keyword>
<reference evidence="9 10" key="1">
    <citation type="journal article" date="2016" name="Sci. Rep.">
        <title>Peltaster fructicola genome reveals evolution from an invasive phytopathogen to an ectophytic parasite.</title>
        <authorList>
            <person name="Xu C."/>
            <person name="Chen H."/>
            <person name="Gleason M.L."/>
            <person name="Xu J.R."/>
            <person name="Liu H."/>
            <person name="Zhang R."/>
            <person name="Sun G."/>
        </authorList>
    </citation>
    <scope>NUCLEOTIDE SEQUENCE [LARGE SCALE GENOMIC DNA]</scope>
    <source>
        <strain evidence="9 10">LNHT1506</strain>
    </source>
</reference>
<dbReference type="GO" id="GO:0005049">
    <property type="term" value="F:nuclear export signal receptor activity"/>
    <property type="evidence" value="ECO:0007669"/>
    <property type="project" value="TreeGrafter"/>
</dbReference>